<evidence type="ECO:0000256" key="1">
    <source>
        <dbReference type="SAM" id="MobiDB-lite"/>
    </source>
</evidence>
<comment type="caution">
    <text evidence="2">The sequence shown here is derived from an EMBL/GenBank/DDBJ whole genome shotgun (WGS) entry which is preliminary data.</text>
</comment>
<reference evidence="2 3" key="1">
    <citation type="journal article" date="2021" name="Elife">
        <title>Chloroplast acquisition without the gene transfer in kleptoplastic sea slugs, Plakobranchus ocellatus.</title>
        <authorList>
            <person name="Maeda T."/>
            <person name="Takahashi S."/>
            <person name="Yoshida T."/>
            <person name="Shimamura S."/>
            <person name="Takaki Y."/>
            <person name="Nagai Y."/>
            <person name="Toyoda A."/>
            <person name="Suzuki Y."/>
            <person name="Arimoto A."/>
            <person name="Ishii H."/>
            <person name="Satoh N."/>
            <person name="Nishiyama T."/>
            <person name="Hasebe M."/>
            <person name="Maruyama T."/>
            <person name="Minagawa J."/>
            <person name="Obokata J."/>
            <person name="Shigenobu S."/>
        </authorList>
    </citation>
    <scope>NUCLEOTIDE SEQUENCE [LARGE SCALE GENOMIC DNA]</scope>
</reference>
<keyword evidence="3" id="KW-1185">Reference proteome</keyword>
<keyword evidence="2" id="KW-0540">Nuclease</keyword>
<keyword evidence="2" id="KW-0255">Endonuclease</keyword>
<dbReference type="EMBL" id="BMAT01013066">
    <property type="protein sequence ID" value="GFS05248.1"/>
    <property type="molecule type" value="Genomic_DNA"/>
</dbReference>
<evidence type="ECO:0000313" key="2">
    <source>
        <dbReference type="EMBL" id="GFS05248.1"/>
    </source>
</evidence>
<feature type="region of interest" description="Disordered" evidence="1">
    <location>
        <begin position="1"/>
        <end position="62"/>
    </location>
</feature>
<dbReference type="GO" id="GO:0004519">
    <property type="term" value="F:endonuclease activity"/>
    <property type="evidence" value="ECO:0007669"/>
    <property type="project" value="UniProtKB-KW"/>
</dbReference>
<evidence type="ECO:0000313" key="3">
    <source>
        <dbReference type="Proteomes" id="UP000762676"/>
    </source>
</evidence>
<dbReference type="AlphaFoldDB" id="A0AAV4I4E2"/>
<name>A0AAV4I4E2_9GAST</name>
<keyword evidence="2" id="KW-0378">Hydrolase</keyword>
<feature type="region of interest" description="Disordered" evidence="1">
    <location>
        <begin position="209"/>
        <end position="258"/>
    </location>
</feature>
<feature type="compositionally biased region" description="Polar residues" evidence="1">
    <location>
        <begin position="35"/>
        <end position="62"/>
    </location>
</feature>
<sequence>MCGDVESNPGPPKTSRDIETNPTGPTTGKTRRTRQSTLSGSFVNTASPTQNVPSKPTESSNEPCIRDVMNAIYNLTSKVDNFSKSMSDLNHSVKDLSSKYCNLQTQLQDATNSFRRLEDENRDLKERSEKPIIAKISDFKTKTAVVRERHRLKGTNLHITEDFTPRVREQRKTLNQCVAPLRADGYTANLVFDHLMVDGARVNWDYESKSLQPDPRWSPPQQAKQNATRKPVYSQVDGSPPGPYQPQRIGNRPARPTL</sequence>
<proteinExistence type="predicted"/>
<gene>
    <name evidence="2" type="ORF">ElyMa_006516300</name>
</gene>
<feature type="compositionally biased region" description="Polar residues" evidence="1">
    <location>
        <begin position="219"/>
        <end position="228"/>
    </location>
</feature>
<protein>
    <submittedName>
        <fullName evidence="2">Endonuclease-reverse transcriptase</fullName>
    </submittedName>
</protein>
<dbReference type="Proteomes" id="UP000762676">
    <property type="component" value="Unassembled WGS sequence"/>
</dbReference>
<organism evidence="2 3">
    <name type="scientific">Elysia marginata</name>
    <dbReference type="NCBI Taxonomy" id="1093978"/>
    <lineage>
        <taxon>Eukaryota</taxon>
        <taxon>Metazoa</taxon>
        <taxon>Spiralia</taxon>
        <taxon>Lophotrochozoa</taxon>
        <taxon>Mollusca</taxon>
        <taxon>Gastropoda</taxon>
        <taxon>Heterobranchia</taxon>
        <taxon>Euthyneura</taxon>
        <taxon>Panpulmonata</taxon>
        <taxon>Sacoglossa</taxon>
        <taxon>Placobranchoidea</taxon>
        <taxon>Plakobranchidae</taxon>
        <taxon>Elysia</taxon>
    </lineage>
</organism>
<accession>A0AAV4I4E2</accession>